<dbReference type="AlphaFoldDB" id="J3L8F8"/>
<keyword evidence="6" id="KW-1133">Transmembrane helix</keyword>
<evidence type="ECO:0000256" key="7">
    <source>
        <dbReference type="ARBA" id="ARBA00023136"/>
    </source>
</evidence>
<proteinExistence type="inferred from homology"/>
<evidence type="ECO:0000313" key="12">
    <source>
        <dbReference type="EnsemblPlants" id="OB01G55140.1"/>
    </source>
</evidence>
<dbReference type="Proteomes" id="UP000006038">
    <property type="component" value="Chromosome 1"/>
</dbReference>
<dbReference type="EnsemblPlants" id="OB01G55140.1">
    <property type="protein sequence ID" value="OB01G55140.1"/>
    <property type="gene ID" value="OB01G55140"/>
</dbReference>
<evidence type="ECO:0000256" key="9">
    <source>
        <dbReference type="RuleBase" id="RU000488"/>
    </source>
</evidence>
<keyword evidence="3 9" id="KW-0813">Transport</keyword>
<keyword evidence="11" id="KW-0732">Signal</keyword>
<keyword evidence="5" id="KW-0677">Repeat</keyword>
<comment type="similarity">
    <text evidence="2 9">Belongs to the mitochondrial carrier (TC 2.A.29) family.</text>
</comment>
<dbReference type="Gramene" id="OB01G55140.1">
    <property type="protein sequence ID" value="OB01G55140.1"/>
    <property type="gene ID" value="OB01G55140"/>
</dbReference>
<evidence type="ECO:0000256" key="5">
    <source>
        <dbReference type="ARBA" id="ARBA00022737"/>
    </source>
</evidence>
<evidence type="ECO:0000256" key="6">
    <source>
        <dbReference type="ARBA" id="ARBA00022989"/>
    </source>
</evidence>
<keyword evidence="7 8" id="KW-0472">Membrane</keyword>
<dbReference type="PROSITE" id="PS50920">
    <property type="entry name" value="SOLCAR"/>
    <property type="match status" value="1"/>
</dbReference>
<dbReference type="eggNOG" id="KOG0753">
    <property type="taxonomic scope" value="Eukaryota"/>
</dbReference>
<keyword evidence="4 8" id="KW-0812">Transmembrane</keyword>
<feature type="chain" id="PRO_5003773582" evidence="11">
    <location>
        <begin position="20"/>
        <end position="100"/>
    </location>
</feature>
<dbReference type="InterPro" id="IPR018108">
    <property type="entry name" value="MCP_transmembrane"/>
</dbReference>
<evidence type="ECO:0000256" key="10">
    <source>
        <dbReference type="SAM" id="MobiDB-lite"/>
    </source>
</evidence>
<name>J3L8F8_ORYBR</name>
<dbReference type="Gene3D" id="1.50.40.10">
    <property type="entry name" value="Mitochondrial carrier domain"/>
    <property type="match status" value="1"/>
</dbReference>
<evidence type="ECO:0000256" key="4">
    <source>
        <dbReference type="ARBA" id="ARBA00022692"/>
    </source>
</evidence>
<dbReference type="InterPro" id="IPR023395">
    <property type="entry name" value="MCP_dom_sf"/>
</dbReference>
<reference evidence="12" key="2">
    <citation type="submission" date="2013-04" db="UniProtKB">
        <authorList>
            <consortium name="EnsemblPlants"/>
        </authorList>
    </citation>
    <scope>IDENTIFICATION</scope>
</reference>
<evidence type="ECO:0000256" key="11">
    <source>
        <dbReference type="SAM" id="SignalP"/>
    </source>
</evidence>
<dbReference type="HOGENOM" id="CLU_2310407_0_0_1"/>
<evidence type="ECO:0000256" key="8">
    <source>
        <dbReference type="PROSITE-ProRule" id="PRU00282"/>
    </source>
</evidence>
<evidence type="ECO:0000313" key="13">
    <source>
        <dbReference type="Proteomes" id="UP000006038"/>
    </source>
</evidence>
<dbReference type="InterPro" id="IPR050391">
    <property type="entry name" value="Mito_Metabolite_Transporter"/>
</dbReference>
<organism evidence="12">
    <name type="scientific">Oryza brachyantha</name>
    <name type="common">malo sina</name>
    <dbReference type="NCBI Taxonomy" id="4533"/>
    <lineage>
        <taxon>Eukaryota</taxon>
        <taxon>Viridiplantae</taxon>
        <taxon>Streptophyta</taxon>
        <taxon>Embryophyta</taxon>
        <taxon>Tracheophyta</taxon>
        <taxon>Spermatophyta</taxon>
        <taxon>Magnoliopsida</taxon>
        <taxon>Liliopsida</taxon>
        <taxon>Poales</taxon>
        <taxon>Poaceae</taxon>
        <taxon>BOP clade</taxon>
        <taxon>Oryzoideae</taxon>
        <taxon>Oryzeae</taxon>
        <taxon>Oryzinae</taxon>
        <taxon>Oryza</taxon>
    </lineage>
</organism>
<protein>
    <submittedName>
        <fullName evidence="12">Uncharacterized protein</fullName>
    </submittedName>
</protein>
<dbReference type="PANTHER" id="PTHR45618">
    <property type="entry name" value="MITOCHONDRIAL DICARBOXYLATE CARRIER-RELATED"/>
    <property type="match status" value="1"/>
</dbReference>
<dbReference type="SUPFAM" id="SSF103506">
    <property type="entry name" value="Mitochondrial carrier"/>
    <property type="match status" value="1"/>
</dbReference>
<reference evidence="12" key="1">
    <citation type="journal article" date="2013" name="Nat. Commun.">
        <title>Whole-genome sequencing of Oryza brachyantha reveals mechanisms underlying Oryza genome evolution.</title>
        <authorList>
            <person name="Chen J."/>
            <person name="Huang Q."/>
            <person name="Gao D."/>
            <person name="Wang J."/>
            <person name="Lang Y."/>
            <person name="Liu T."/>
            <person name="Li B."/>
            <person name="Bai Z."/>
            <person name="Luis Goicoechea J."/>
            <person name="Liang C."/>
            <person name="Chen C."/>
            <person name="Zhang W."/>
            <person name="Sun S."/>
            <person name="Liao Y."/>
            <person name="Zhang X."/>
            <person name="Yang L."/>
            <person name="Song C."/>
            <person name="Wang M."/>
            <person name="Shi J."/>
            <person name="Liu G."/>
            <person name="Liu J."/>
            <person name="Zhou H."/>
            <person name="Zhou W."/>
            <person name="Yu Q."/>
            <person name="An N."/>
            <person name="Chen Y."/>
            <person name="Cai Q."/>
            <person name="Wang B."/>
            <person name="Liu B."/>
            <person name="Min J."/>
            <person name="Huang Y."/>
            <person name="Wu H."/>
            <person name="Li Z."/>
            <person name="Zhang Y."/>
            <person name="Yin Y."/>
            <person name="Song W."/>
            <person name="Jiang J."/>
            <person name="Jackson S.A."/>
            <person name="Wing R.A."/>
            <person name="Wang J."/>
            <person name="Chen M."/>
        </authorList>
    </citation>
    <scope>NUCLEOTIDE SEQUENCE [LARGE SCALE GENOMIC DNA]</scope>
    <source>
        <strain evidence="12">cv. IRGC 101232</strain>
    </source>
</reference>
<keyword evidence="13" id="KW-1185">Reference proteome</keyword>
<feature type="repeat" description="Solcar" evidence="8">
    <location>
        <begin position="3"/>
        <end position="95"/>
    </location>
</feature>
<evidence type="ECO:0000256" key="3">
    <source>
        <dbReference type="ARBA" id="ARBA00022448"/>
    </source>
</evidence>
<evidence type="ECO:0000256" key="1">
    <source>
        <dbReference type="ARBA" id="ARBA00004141"/>
    </source>
</evidence>
<sequence>MASSFAAVFFSSAFAACFAEVCTIPLDTAKVRLQLQKKAAQVATSGGGGGMLGTIMSITREEGVSALWNGIIPGLHRSMERHHPPPPPPMRLWRPPHRLV</sequence>
<feature type="signal peptide" evidence="11">
    <location>
        <begin position="1"/>
        <end position="19"/>
    </location>
</feature>
<dbReference type="Pfam" id="PF00153">
    <property type="entry name" value="Mito_carr"/>
    <property type="match status" value="1"/>
</dbReference>
<feature type="region of interest" description="Disordered" evidence="10">
    <location>
        <begin position="78"/>
        <end position="100"/>
    </location>
</feature>
<evidence type="ECO:0000256" key="2">
    <source>
        <dbReference type="ARBA" id="ARBA00006375"/>
    </source>
</evidence>
<dbReference type="GO" id="GO:0016020">
    <property type="term" value="C:membrane"/>
    <property type="evidence" value="ECO:0007669"/>
    <property type="project" value="UniProtKB-SubCell"/>
</dbReference>
<comment type="subcellular location">
    <subcellularLocation>
        <location evidence="1">Membrane</location>
        <topology evidence="1">Multi-pass membrane protein</topology>
    </subcellularLocation>
</comment>
<accession>J3L8F8</accession>